<protein>
    <submittedName>
        <fullName evidence="2">Uncharacterized protein</fullName>
    </submittedName>
</protein>
<feature type="compositionally biased region" description="Basic and acidic residues" evidence="1">
    <location>
        <begin position="29"/>
        <end position="44"/>
    </location>
</feature>
<feature type="region of interest" description="Disordered" evidence="1">
    <location>
        <begin position="25"/>
        <end position="78"/>
    </location>
</feature>
<dbReference type="RefSeq" id="XP_031578057.1">
    <property type="nucleotide sequence ID" value="XM_031721488.1"/>
</dbReference>
<evidence type="ECO:0000256" key="1">
    <source>
        <dbReference type="SAM" id="MobiDB-lite"/>
    </source>
</evidence>
<evidence type="ECO:0000313" key="3">
    <source>
        <dbReference type="Proteomes" id="UP000002038"/>
    </source>
</evidence>
<dbReference type="VEuPathDB" id="FungiDB:BDBG_03982"/>
<sequence>MADHRPISTGRGGAALLFYSACETWSPSPRREQRQEQPEQEQKKTVASRTPADLVTPTINSDVYTTGRGGSGNMVANDDPAIARKAQDVEVDVEGLEEWMGMGTGTGMGMGIGMEGGEKVLFGRGGAANIYDASTRPDGNKNTQ</sequence>
<dbReference type="InterPro" id="IPR053203">
    <property type="entry name" value="Cisplatin_resist-associated"/>
</dbReference>
<keyword evidence="3" id="KW-1185">Reference proteome</keyword>
<evidence type="ECO:0000313" key="2">
    <source>
        <dbReference type="EMBL" id="OAT07980.1"/>
    </source>
</evidence>
<dbReference type="InterPro" id="IPR022024">
    <property type="entry name" value="DUF3602"/>
</dbReference>
<name>A0A179UJC6_BLAGS</name>
<dbReference type="PANTHER" id="PTHR34693:SF1">
    <property type="entry name" value="PROTEIN PAR32"/>
    <property type="match status" value="1"/>
</dbReference>
<proteinExistence type="predicted"/>
<dbReference type="GeneID" id="8505115"/>
<dbReference type="KEGG" id="bgh:BDBG_03982"/>
<dbReference type="Pfam" id="PF12223">
    <property type="entry name" value="DUF3602"/>
    <property type="match status" value="1"/>
</dbReference>
<gene>
    <name evidence="2" type="ORF">BDBG_03982</name>
</gene>
<dbReference type="AlphaFoldDB" id="A0A179UJC6"/>
<dbReference type="Proteomes" id="UP000002038">
    <property type="component" value="Unassembled WGS sequence"/>
</dbReference>
<accession>A0A179UJC6</accession>
<reference evidence="3" key="1">
    <citation type="journal article" date="2015" name="PLoS Genet.">
        <title>The dynamic genome and transcriptome of the human fungal pathogen Blastomyces and close relative Emmonsia.</title>
        <authorList>
            <person name="Munoz J.F."/>
            <person name="Gauthier G.M."/>
            <person name="Desjardins C.A."/>
            <person name="Gallo J.E."/>
            <person name="Holder J."/>
            <person name="Sullivan T.D."/>
            <person name="Marty A.J."/>
            <person name="Carmen J.C."/>
            <person name="Chen Z."/>
            <person name="Ding L."/>
            <person name="Gujja S."/>
            <person name="Magrini V."/>
            <person name="Misas E."/>
            <person name="Mitreva M."/>
            <person name="Priest M."/>
            <person name="Saif S."/>
            <person name="Whiston E.A."/>
            <person name="Young S."/>
            <person name="Zeng Q."/>
            <person name="Goldman W.E."/>
            <person name="Mardis E.R."/>
            <person name="Taylor J.W."/>
            <person name="McEwen J.G."/>
            <person name="Clay O.K."/>
            <person name="Klein B.S."/>
            <person name="Cuomo C.A."/>
        </authorList>
    </citation>
    <scope>NUCLEOTIDE SEQUENCE [LARGE SCALE GENOMIC DNA]</scope>
    <source>
        <strain evidence="3">SLH14081</strain>
    </source>
</reference>
<dbReference type="EMBL" id="GG657453">
    <property type="protein sequence ID" value="OAT07980.1"/>
    <property type="molecule type" value="Genomic_DNA"/>
</dbReference>
<dbReference type="PANTHER" id="PTHR34693">
    <property type="entry name" value="PROTEIN PAR32"/>
    <property type="match status" value="1"/>
</dbReference>
<dbReference type="OrthoDB" id="3063476at2759"/>
<organism evidence="2 3">
    <name type="scientific">Blastomyces gilchristii (strain SLH14081)</name>
    <name type="common">Blastomyces dermatitidis</name>
    <dbReference type="NCBI Taxonomy" id="559298"/>
    <lineage>
        <taxon>Eukaryota</taxon>
        <taxon>Fungi</taxon>
        <taxon>Dikarya</taxon>
        <taxon>Ascomycota</taxon>
        <taxon>Pezizomycotina</taxon>
        <taxon>Eurotiomycetes</taxon>
        <taxon>Eurotiomycetidae</taxon>
        <taxon>Onygenales</taxon>
        <taxon>Ajellomycetaceae</taxon>
        <taxon>Blastomyces</taxon>
    </lineage>
</organism>